<keyword evidence="3" id="KW-1185">Reference proteome</keyword>
<evidence type="ECO:0000313" key="2">
    <source>
        <dbReference type="EMBL" id="GMH79048.1"/>
    </source>
</evidence>
<organism evidence="2 3">
    <name type="scientific">Triparma laevis f. longispina</name>
    <dbReference type="NCBI Taxonomy" id="1714387"/>
    <lineage>
        <taxon>Eukaryota</taxon>
        <taxon>Sar</taxon>
        <taxon>Stramenopiles</taxon>
        <taxon>Ochrophyta</taxon>
        <taxon>Bolidophyceae</taxon>
        <taxon>Parmales</taxon>
        <taxon>Triparmaceae</taxon>
        <taxon>Triparma</taxon>
    </lineage>
</organism>
<dbReference type="EMBL" id="BRXW01000912">
    <property type="protein sequence ID" value="GMH79048.1"/>
    <property type="molecule type" value="Genomic_DNA"/>
</dbReference>
<reference evidence="3" key="1">
    <citation type="journal article" date="2023" name="Commun. Biol.">
        <title>Genome analysis of Parmales, the sister group of diatoms, reveals the evolutionary specialization of diatoms from phago-mixotrophs to photoautotrophs.</title>
        <authorList>
            <person name="Ban H."/>
            <person name="Sato S."/>
            <person name="Yoshikawa S."/>
            <person name="Yamada K."/>
            <person name="Nakamura Y."/>
            <person name="Ichinomiya M."/>
            <person name="Sato N."/>
            <person name="Blanc-Mathieu R."/>
            <person name="Endo H."/>
            <person name="Kuwata A."/>
            <person name="Ogata H."/>
        </authorList>
    </citation>
    <scope>NUCLEOTIDE SEQUENCE [LARGE SCALE GENOMIC DNA]</scope>
    <source>
        <strain evidence="3">NIES 3700</strain>
    </source>
</reference>
<protein>
    <submittedName>
        <fullName evidence="2">Uncharacterized protein</fullName>
    </submittedName>
</protein>
<feature type="region of interest" description="Disordered" evidence="1">
    <location>
        <begin position="232"/>
        <end position="254"/>
    </location>
</feature>
<gene>
    <name evidence="2" type="ORF">TrLO_g7736</name>
</gene>
<feature type="compositionally biased region" description="Acidic residues" evidence="1">
    <location>
        <begin position="239"/>
        <end position="254"/>
    </location>
</feature>
<dbReference type="Proteomes" id="UP001165122">
    <property type="component" value="Unassembled WGS sequence"/>
</dbReference>
<dbReference type="AlphaFoldDB" id="A0A9W7EJC9"/>
<comment type="caution">
    <text evidence="2">The sequence shown here is derived from an EMBL/GenBank/DDBJ whole genome shotgun (WGS) entry which is preliminary data.</text>
</comment>
<accession>A0A9W7EJC9</accession>
<name>A0A9W7EJC9_9STRA</name>
<proteinExistence type="predicted"/>
<evidence type="ECO:0000313" key="3">
    <source>
        <dbReference type="Proteomes" id="UP001165122"/>
    </source>
</evidence>
<sequence>MKNSEYIELNSNKTLASYLPKDTSSLTIYPNILPQISSSFYTDPLSLPSGTEYKSFGEFCETLTGSELIDLYIYNDVLRESNDFRELESCFEDKKLRAGSWYDKLSNGELSIKDVKDENIKFKSRLTSGGSKTVLAGALRNNVNVDLKSSIYTATLLFLFGIFGATDPMSKIFLCSLAPISVIIKISFVQEILRKRLYSLGRGSPEVFRTVLPGSWREVVMFEGGEGMEKVYGFREGGDESYGDSDEESSDEEE</sequence>
<evidence type="ECO:0000256" key="1">
    <source>
        <dbReference type="SAM" id="MobiDB-lite"/>
    </source>
</evidence>